<evidence type="ECO:0000313" key="1">
    <source>
        <dbReference type="EMBL" id="KMQ91208.1"/>
    </source>
</evidence>
<accession>A0A0J7KLC8</accession>
<dbReference type="STRING" id="67767.A0A0J7KLC8"/>
<proteinExistence type="predicted"/>
<keyword evidence="1" id="KW-0808">Transferase</keyword>
<keyword evidence="1" id="KW-0548">Nucleotidyltransferase</keyword>
<dbReference type="EMBL" id="LBMM01005783">
    <property type="protein sequence ID" value="KMQ91208.1"/>
    <property type="molecule type" value="Genomic_DNA"/>
</dbReference>
<comment type="caution">
    <text evidence="1">The sequence shown here is derived from an EMBL/GenBank/DDBJ whole genome shotgun (WGS) entry which is preliminary data.</text>
</comment>
<evidence type="ECO:0000313" key="2">
    <source>
        <dbReference type="Proteomes" id="UP000036403"/>
    </source>
</evidence>
<dbReference type="Proteomes" id="UP000036403">
    <property type="component" value="Unassembled WGS sequence"/>
</dbReference>
<name>A0A0J7KLC8_LASNI</name>
<protein>
    <submittedName>
        <fullName evidence="1">Reverse transcriptase</fullName>
    </submittedName>
</protein>
<organism evidence="1 2">
    <name type="scientific">Lasius niger</name>
    <name type="common">Black garden ant</name>
    <dbReference type="NCBI Taxonomy" id="67767"/>
    <lineage>
        <taxon>Eukaryota</taxon>
        <taxon>Metazoa</taxon>
        <taxon>Ecdysozoa</taxon>
        <taxon>Arthropoda</taxon>
        <taxon>Hexapoda</taxon>
        <taxon>Insecta</taxon>
        <taxon>Pterygota</taxon>
        <taxon>Neoptera</taxon>
        <taxon>Endopterygota</taxon>
        <taxon>Hymenoptera</taxon>
        <taxon>Apocrita</taxon>
        <taxon>Aculeata</taxon>
        <taxon>Formicoidea</taxon>
        <taxon>Formicidae</taxon>
        <taxon>Formicinae</taxon>
        <taxon>Lasius</taxon>
        <taxon>Lasius</taxon>
    </lineage>
</organism>
<dbReference type="OrthoDB" id="6623216at2759"/>
<dbReference type="AlphaFoldDB" id="A0A0J7KLC8"/>
<reference evidence="1 2" key="1">
    <citation type="submission" date="2015-04" db="EMBL/GenBank/DDBJ databases">
        <title>Lasius niger genome sequencing.</title>
        <authorList>
            <person name="Konorov E.A."/>
            <person name="Nikitin M.A."/>
            <person name="Kirill M.V."/>
            <person name="Chang P."/>
        </authorList>
    </citation>
    <scope>NUCLEOTIDE SEQUENCE [LARGE SCALE GENOMIC DNA]</scope>
    <source>
        <tissue evidence="1">Whole</tissue>
    </source>
</reference>
<sequence>MIRWLDRIMQEACDAATNRIGPRKPRRQVYWWQDSVATLRDNCVRARRLWQRAKRRKRRNQEEIDNLDSIDSDPWGLPYRLIIKKLKAATPSMIELLDPDVLSDLLDSLFPRNNRPDPLTDWSEFEWSEDWAISPNEVTSVITKKSASAAKAPGPDGFALTLWKKALAKILEWMRTIFNECLKSGVFPATWKRANLALIPKASHIICYADDTMIVVTGPDLLHTKVRASLLANRVIGQIQSIKYLGVFIDSKWSFSDHFRYVDDKAGRVIRALNRLMPNLRGPDEKQRRLYANAIMSVILYGARTVSGNAAFLLARMPPLRFLAPARKRVYEQVKRLKDDGDYTKGRRDEIKVAEHERMLEEWRVYLERPNRPGEYTKMAIVPWLEAWMGREHGSLSLHLAQLMTGHGCFAKYLC</sequence>
<gene>
    <name evidence="1" type="ORF">RF55_8956</name>
</gene>
<keyword evidence="1" id="KW-0695">RNA-directed DNA polymerase</keyword>
<keyword evidence="2" id="KW-1185">Reference proteome</keyword>
<dbReference type="PaxDb" id="67767-A0A0J7KLC8"/>
<dbReference type="PANTHER" id="PTHR19446">
    <property type="entry name" value="REVERSE TRANSCRIPTASES"/>
    <property type="match status" value="1"/>
</dbReference>
<dbReference type="GO" id="GO:0003964">
    <property type="term" value="F:RNA-directed DNA polymerase activity"/>
    <property type="evidence" value="ECO:0007669"/>
    <property type="project" value="UniProtKB-KW"/>
</dbReference>